<dbReference type="EMBL" id="CAJOBR010000927">
    <property type="protein sequence ID" value="CAF4560907.1"/>
    <property type="molecule type" value="Genomic_DNA"/>
</dbReference>
<evidence type="ECO:0000313" key="7">
    <source>
        <dbReference type="EMBL" id="CAF4560907.1"/>
    </source>
</evidence>
<dbReference type="Gene3D" id="3.30.70.330">
    <property type="match status" value="1"/>
</dbReference>
<dbReference type="GO" id="GO:0005737">
    <property type="term" value="C:cytoplasm"/>
    <property type="evidence" value="ECO:0007669"/>
    <property type="project" value="TreeGrafter"/>
</dbReference>
<dbReference type="InterPro" id="IPR039722">
    <property type="entry name" value="Upf3"/>
</dbReference>
<dbReference type="Pfam" id="PF03467">
    <property type="entry name" value="Smg4_UPF3"/>
    <property type="match status" value="1"/>
</dbReference>
<dbReference type="Proteomes" id="UP000663848">
    <property type="component" value="Unassembled WGS sequence"/>
</dbReference>
<dbReference type="SUPFAM" id="SSF54928">
    <property type="entry name" value="RNA-binding domain, RBD"/>
    <property type="match status" value="1"/>
</dbReference>
<keyword evidence="3" id="KW-0866">Nonsense-mediated mRNA decay</keyword>
<dbReference type="AlphaFoldDB" id="A0A820ZEK6"/>
<evidence type="ECO:0000259" key="6">
    <source>
        <dbReference type="Pfam" id="PF03467"/>
    </source>
</evidence>
<feature type="compositionally biased region" description="Polar residues" evidence="5">
    <location>
        <begin position="205"/>
        <end position="223"/>
    </location>
</feature>
<dbReference type="GO" id="GO:0003729">
    <property type="term" value="F:mRNA binding"/>
    <property type="evidence" value="ECO:0007669"/>
    <property type="project" value="TreeGrafter"/>
</dbReference>
<keyword evidence="4" id="KW-0539">Nucleus</keyword>
<feature type="region of interest" description="Disordered" evidence="5">
    <location>
        <begin position="168"/>
        <end position="187"/>
    </location>
</feature>
<evidence type="ECO:0000256" key="3">
    <source>
        <dbReference type="ARBA" id="ARBA00023161"/>
    </source>
</evidence>
<dbReference type="PANTHER" id="PTHR13112:SF0">
    <property type="entry name" value="FI21285P1"/>
    <property type="match status" value="1"/>
</dbReference>
<comment type="subcellular location">
    <subcellularLocation>
        <location evidence="1">Nucleus</location>
    </subcellularLocation>
</comment>
<dbReference type="CDD" id="cd12455">
    <property type="entry name" value="RRM_like_Smg4_UPF3"/>
    <property type="match status" value="1"/>
</dbReference>
<proteinExistence type="inferred from homology"/>
<dbReference type="GO" id="GO:0045727">
    <property type="term" value="P:positive regulation of translation"/>
    <property type="evidence" value="ECO:0007669"/>
    <property type="project" value="TreeGrafter"/>
</dbReference>
<evidence type="ECO:0000256" key="2">
    <source>
        <dbReference type="ARBA" id="ARBA00005991"/>
    </source>
</evidence>
<feature type="compositionally biased region" description="Basic and acidic residues" evidence="5">
    <location>
        <begin position="313"/>
        <end position="329"/>
    </location>
</feature>
<feature type="domain" description="UPF3" evidence="6">
    <location>
        <begin position="24"/>
        <end position="193"/>
    </location>
</feature>
<evidence type="ECO:0000256" key="5">
    <source>
        <dbReference type="SAM" id="MobiDB-lite"/>
    </source>
</evidence>
<reference evidence="7" key="1">
    <citation type="submission" date="2021-02" db="EMBL/GenBank/DDBJ databases">
        <authorList>
            <person name="Nowell W R."/>
        </authorList>
    </citation>
    <scope>NUCLEOTIDE SEQUENCE</scope>
</reference>
<evidence type="ECO:0000313" key="8">
    <source>
        <dbReference type="Proteomes" id="UP000663848"/>
    </source>
</evidence>
<comment type="caution">
    <text evidence="7">The sequence shown here is derived from an EMBL/GenBank/DDBJ whole genome shotgun (WGS) entry which is preliminary data.</text>
</comment>
<dbReference type="PANTHER" id="PTHR13112">
    <property type="entry name" value="UPF3 REGULATOR OF NONSENSE TRANSCRIPTS-LIKE PROTEIN"/>
    <property type="match status" value="1"/>
</dbReference>
<feature type="compositionally biased region" description="Basic and acidic residues" evidence="5">
    <location>
        <begin position="252"/>
        <end position="276"/>
    </location>
</feature>
<dbReference type="GO" id="GO:0000184">
    <property type="term" value="P:nuclear-transcribed mRNA catabolic process, nonsense-mediated decay"/>
    <property type="evidence" value="ECO:0007669"/>
    <property type="project" value="UniProtKB-KW"/>
</dbReference>
<feature type="compositionally biased region" description="Polar residues" evidence="5">
    <location>
        <begin position="360"/>
        <end position="376"/>
    </location>
</feature>
<name>A0A820ZEK6_9BILA</name>
<feature type="compositionally biased region" description="Low complexity" evidence="5">
    <location>
        <begin position="389"/>
        <end position="421"/>
    </location>
</feature>
<accession>A0A820ZEK6</accession>
<sequence length="448" mass="51678">MVDGASIGAKQQSSVNNRSFNDQNQTKIVLRRLPPTLTSEQFLEIVSPLPDHDYYRFCKADISLGQQYAFSRAYLNISNRQDLIVFTEKFQGYVFVDKNGNEYICSVEYAPNQCRPKSEQQLRKDPKMNSIEQDPEYQTFVTNMNAPPSATEALPNAEIMLEEIEKKQREIQDNKNKSGATTTPLLEFLKRKREERKQEKMMRIQQAQQHRNNKQSFRNNPSNIHDDSRPSSGRNMNEDDYNASSRYGGGDRSNRQQRGYDKSDYRTGNQEQKRSNANDYGGNKASKNRELEHERGRLQCFITLWRCRQQRGYDKSDYRTGNQEQKRSNANDYGGNKASKNRDHQNTRSKQQHNSKESKVVTNMKSKNEESSQIENQAKRDTTSLDTINNSNDNSQQSQNDERPNSSNKGSSASSQKNANGVIKNRPSIQIYNPAERARLRKQHNPSS</sequence>
<dbReference type="InterPro" id="IPR012677">
    <property type="entry name" value="Nucleotide-bd_a/b_plait_sf"/>
</dbReference>
<comment type="similarity">
    <text evidence="2">Belongs to the RENT3 family.</text>
</comment>
<gene>
    <name evidence="7" type="ORF">QYT958_LOCUS8974</name>
</gene>
<protein>
    <recommendedName>
        <fullName evidence="6">UPF3 domain-containing protein</fullName>
    </recommendedName>
</protein>
<feature type="compositionally biased region" description="Basic residues" evidence="5">
    <location>
        <begin position="439"/>
        <end position="448"/>
    </location>
</feature>
<evidence type="ECO:0000256" key="1">
    <source>
        <dbReference type="ARBA" id="ARBA00004123"/>
    </source>
</evidence>
<dbReference type="InterPro" id="IPR035979">
    <property type="entry name" value="RBD_domain_sf"/>
</dbReference>
<organism evidence="7 8">
    <name type="scientific">Rotaria socialis</name>
    <dbReference type="NCBI Taxonomy" id="392032"/>
    <lineage>
        <taxon>Eukaryota</taxon>
        <taxon>Metazoa</taxon>
        <taxon>Spiralia</taxon>
        <taxon>Gnathifera</taxon>
        <taxon>Rotifera</taxon>
        <taxon>Eurotatoria</taxon>
        <taxon>Bdelloidea</taxon>
        <taxon>Philodinida</taxon>
        <taxon>Philodinidae</taxon>
        <taxon>Rotaria</taxon>
    </lineage>
</organism>
<dbReference type="GO" id="GO:0005730">
    <property type="term" value="C:nucleolus"/>
    <property type="evidence" value="ECO:0007669"/>
    <property type="project" value="TreeGrafter"/>
</dbReference>
<evidence type="ECO:0000256" key="4">
    <source>
        <dbReference type="ARBA" id="ARBA00023242"/>
    </source>
</evidence>
<feature type="region of interest" description="Disordered" evidence="5">
    <location>
        <begin position="313"/>
        <end position="448"/>
    </location>
</feature>
<feature type="region of interest" description="Disordered" evidence="5">
    <location>
        <begin position="195"/>
        <end position="292"/>
    </location>
</feature>
<dbReference type="InterPro" id="IPR005120">
    <property type="entry name" value="UPF3_dom"/>
</dbReference>